<keyword evidence="4" id="KW-0255">Endonuclease</keyword>
<dbReference type="GeneID" id="300198920"/>
<evidence type="ECO:0000313" key="5">
    <source>
        <dbReference type="Proteomes" id="UP001302343"/>
    </source>
</evidence>
<name>A0AA86YFE4_9CAUD</name>
<keyword evidence="4" id="KW-0378">Hydrolase</keyword>
<dbReference type="InterPro" id="IPR035901">
    <property type="entry name" value="GIY-YIG_endonuc_sf"/>
</dbReference>
<dbReference type="InterPro" id="IPR000305">
    <property type="entry name" value="GIY-YIG_endonuc"/>
</dbReference>
<comment type="cofactor">
    <cofactor evidence="1">
        <name>Mg(2+)</name>
        <dbReference type="ChEBI" id="CHEBI:18420"/>
    </cofactor>
</comment>
<proteinExistence type="predicted"/>
<keyword evidence="5" id="KW-1185">Reference proteome</keyword>
<organism evidence="4 5">
    <name type="scientific">Caudoviricetes sp. vir323</name>
    <dbReference type="NCBI Taxonomy" id="3068356"/>
    <lineage>
        <taxon>Viruses</taxon>
        <taxon>Duplodnaviria</taxon>
        <taxon>Heunggongvirae</taxon>
        <taxon>Uroviricota</taxon>
        <taxon>Caudoviricetes</taxon>
    </lineage>
</organism>
<evidence type="ECO:0000313" key="4">
    <source>
        <dbReference type="EMBL" id="DBA35539.1"/>
    </source>
</evidence>
<dbReference type="Proteomes" id="UP001302343">
    <property type="component" value="Segment"/>
</dbReference>
<accession>A0AA86YFE4</accession>
<feature type="domain" description="GIY-YIG" evidence="3">
    <location>
        <begin position="22"/>
        <end position="113"/>
    </location>
</feature>
<dbReference type="SMART" id="SM00465">
    <property type="entry name" value="GIYc"/>
    <property type="match status" value="1"/>
</dbReference>
<evidence type="ECO:0000256" key="1">
    <source>
        <dbReference type="ARBA" id="ARBA00001946"/>
    </source>
</evidence>
<evidence type="ECO:0000256" key="2">
    <source>
        <dbReference type="ARBA" id="ARBA00022842"/>
    </source>
</evidence>
<dbReference type="GO" id="GO:0004519">
    <property type="term" value="F:endonuclease activity"/>
    <property type="evidence" value="ECO:0007669"/>
    <property type="project" value="UniProtKB-KW"/>
</dbReference>
<dbReference type="Pfam" id="PF01541">
    <property type="entry name" value="GIY-YIG"/>
    <property type="match status" value="1"/>
</dbReference>
<sequence>MTNKYKNKINPFEDLRSDAQNSNCGIYKITNLKNNKAYIGQSTDIKSRWNNHKIELKNNTHRNSHLQNAFNKYGEEAFEFRILEETFEENLDDAEEYWIDYFDSTNPRKGYNLREGANSYKHRQEIQEQVNLVRQLRKEEAHYFKMRHINDNGGITKLYEMAKENRTLKDVTLELEVSDEYIREYLREQGFSGWRELVKQARTPKTDYSLIDEKGGVLFILDQLINGIPIRTIAKNLNVKTKFINDYLAFKGFDIKEINKYISKWRIELVLDNFGGLNYIKKNLELGLSLTEISEECKIPSGKLSKYLREYT</sequence>
<dbReference type="InterPro" id="IPR006350">
    <property type="entry name" value="Intron_endoG1"/>
</dbReference>
<protein>
    <submittedName>
        <fullName evidence="4">Homing endonuclease</fullName>
    </submittedName>
</protein>
<dbReference type="PROSITE" id="PS50164">
    <property type="entry name" value="GIY_YIG"/>
    <property type="match status" value="1"/>
</dbReference>
<keyword evidence="4" id="KW-0540">Nuclease</keyword>
<reference evidence="4 5" key="1">
    <citation type="journal article" date="2023" name="Nat. Microbiol.">
        <title>A compendium of viruses from methanogenic archaea reveals their diversity and adaptations to the gut environment.</title>
        <authorList>
            <person name="Medvedeva S."/>
            <person name="Borrel G."/>
            <person name="Krupovic M."/>
            <person name="Gribaldo S."/>
        </authorList>
    </citation>
    <scope>NUCLEOTIDE SEQUENCE [LARGE SCALE GENOMIC DNA]</scope>
</reference>
<dbReference type="CDD" id="cd10437">
    <property type="entry name" value="GIY-YIG_HE_I-TevI_like"/>
    <property type="match status" value="1"/>
</dbReference>
<dbReference type="NCBIfam" id="TIGR01453">
    <property type="entry name" value="grpIintron_endo"/>
    <property type="match status" value="1"/>
</dbReference>
<dbReference type="Gene3D" id="3.40.1440.10">
    <property type="entry name" value="GIY-YIG endonuclease"/>
    <property type="match status" value="1"/>
</dbReference>
<keyword evidence="2" id="KW-0460">Magnesium</keyword>
<dbReference type="SUPFAM" id="SSF82771">
    <property type="entry name" value="GIY-YIG endonuclease"/>
    <property type="match status" value="1"/>
</dbReference>
<dbReference type="EMBL" id="BK063679">
    <property type="protein sequence ID" value="DBA35539.1"/>
    <property type="molecule type" value="Genomic_DNA"/>
</dbReference>
<gene>
    <name evidence="4" type="ORF">vir323_00027</name>
</gene>
<dbReference type="RefSeq" id="YP_013605319.1">
    <property type="nucleotide sequence ID" value="NC_133304.1"/>
</dbReference>
<evidence type="ECO:0000259" key="3">
    <source>
        <dbReference type="PROSITE" id="PS50164"/>
    </source>
</evidence>